<dbReference type="EMBL" id="CM034414">
    <property type="protein sequence ID" value="KAJ0170325.1"/>
    <property type="molecule type" value="Genomic_DNA"/>
</dbReference>
<dbReference type="Proteomes" id="UP000824533">
    <property type="component" value="Linkage Group LG28"/>
</dbReference>
<comment type="caution">
    <text evidence="1">The sequence shown here is derived from an EMBL/GenBank/DDBJ whole genome shotgun (WGS) entry which is preliminary data.</text>
</comment>
<evidence type="ECO:0000313" key="2">
    <source>
        <dbReference type="Proteomes" id="UP000824533"/>
    </source>
</evidence>
<evidence type="ECO:0000313" key="1">
    <source>
        <dbReference type="EMBL" id="KAJ0170325.1"/>
    </source>
</evidence>
<reference evidence="1 2" key="1">
    <citation type="journal article" date="2021" name="Front. Genet.">
        <title>Chromosome-Level Genome Assembly Reveals Significant Gene Expansion in the Toll and IMD Signaling Pathways of Dendrolimus kikuchii.</title>
        <authorList>
            <person name="Zhou J."/>
            <person name="Wu P."/>
            <person name="Xiong Z."/>
            <person name="Liu N."/>
            <person name="Zhao N."/>
            <person name="Ji M."/>
            <person name="Qiu Y."/>
            <person name="Yang B."/>
        </authorList>
    </citation>
    <scope>NUCLEOTIDE SEQUENCE [LARGE SCALE GENOMIC DNA]</scope>
    <source>
        <strain evidence="1">Ann1</strain>
    </source>
</reference>
<accession>A0ACC1CFE3</accession>
<protein>
    <submittedName>
        <fullName evidence="1">Uncharacterized protein</fullName>
    </submittedName>
</protein>
<sequence>MFIKLFYLFILTQGIICKVTASQSHAAVHQYVHVTGPKGYQALPYTALVNPNYKELEAKHPPANAIPYPGVPQTRPAIEETKPPELPKKIEATLDTNLLNNLAIALQLLIVSNILNMPQDGTQELTALTPDLPMVTPKSELPVMVAPKPELPVIVAQKPELPVMLGQKQEQQAFTIIYKPYDQAPVVLNPYESTPYTIKYENSPTYSDQSISQTYYIKDPINGNYLPTGFIESSLTPSGPTKSTTARKSMILMSPYEALGTALDPIATSKRDLQSPYASILSDNNDLFSLSDLF</sequence>
<name>A0ACC1CFE3_9NEOP</name>
<proteinExistence type="predicted"/>
<organism evidence="1 2">
    <name type="scientific">Dendrolimus kikuchii</name>
    <dbReference type="NCBI Taxonomy" id="765133"/>
    <lineage>
        <taxon>Eukaryota</taxon>
        <taxon>Metazoa</taxon>
        <taxon>Ecdysozoa</taxon>
        <taxon>Arthropoda</taxon>
        <taxon>Hexapoda</taxon>
        <taxon>Insecta</taxon>
        <taxon>Pterygota</taxon>
        <taxon>Neoptera</taxon>
        <taxon>Endopterygota</taxon>
        <taxon>Lepidoptera</taxon>
        <taxon>Glossata</taxon>
        <taxon>Ditrysia</taxon>
        <taxon>Bombycoidea</taxon>
        <taxon>Lasiocampidae</taxon>
        <taxon>Dendrolimus</taxon>
    </lineage>
</organism>
<gene>
    <name evidence="1" type="ORF">K1T71_014253</name>
</gene>
<keyword evidence="2" id="KW-1185">Reference proteome</keyword>